<feature type="region of interest" description="Disordered" evidence="4">
    <location>
        <begin position="776"/>
        <end position="809"/>
    </location>
</feature>
<dbReference type="PROSITE" id="PS50294">
    <property type="entry name" value="WD_REPEATS_REGION"/>
    <property type="match status" value="2"/>
</dbReference>
<dbReference type="PANTHER" id="PTHR13743:SF123">
    <property type="entry name" value="PROTEIN FAN"/>
    <property type="match status" value="1"/>
</dbReference>
<dbReference type="Gene3D" id="1.10.1540.10">
    <property type="entry name" value="BEACH domain"/>
    <property type="match status" value="1"/>
</dbReference>
<feature type="compositionally biased region" description="Basic and acidic residues" evidence="4">
    <location>
        <begin position="848"/>
        <end position="867"/>
    </location>
</feature>
<dbReference type="Gene3D" id="2.30.29.30">
    <property type="entry name" value="Pleckstrin-homology domain (PH domain)/Phosphotyrosine-binding domain (PTB)"/>
    <property type="match status" value="1"/>
</dbReference>
<evidence type="ECO:0008006" key="10">
    <source>
        <dbReference type="Google" id="ProtNLM"/>
    </source>
</evidence>
<evidence type="ECO:0000256" key="2">
    <source>
        <dbReference type="ARBA" id="ARBA00022737"/>
    </source>
</evidence>
<dbReference type="InterPro" id="IPR023362">
    <property type="entry name" value="PH-BEACH_dom"/>
</dbReference>
<dbReference type="Pfam" id="PF00400">
    <property type="entry name" value="WD40"/>
    <property type="match status" value="3"/>
</dbReference>
<dbReference type="PROSITE" id="PS00678">
    <property type="entry name" value="WD_REPEATS_1"/>
    <property type="match status" value="1"/>
</dbReference>
<reference evidence="8" key="3">
    <citation type="submission" date="2020-12" db="UniProtKB">
        <authorList>
            <consortium name="EnsemblPlants"/>
        </authorList>
    </citation>
    <scope>IDENTIFICATION</scope>
</reference>
<dbReference type="SUPFAM" id="SSF50729">
    <property type="entry name" value="PH domain-like"/>
    <property type="match status" value="1"/>
</dbReference>
<organism evidence="7">
    <name type="scientific">Physcomitrium patens</name>
    <name type="common">Spreading-leaved earth moss</name>
    <name type="synonym">Physcomitrella patens</name>
    <dbReference type="NCBI Taxonomy" id="3218"/>
    <lineage>
        <taxon>Eukaryota</taxon>
        <taxon>Viridiplantae</taxon>
        <taxon>Streptophyta</taxon>
        <taxon>Embryophyta</taxon>
        <taxon>Bryophyta</taxon>
        <taxon>Bryophytina</taxon>
        <taxon>Bryopsida</taxon>
        <taxon>Funariidae</taxon>
        <taxon>Funariales</taxon>
        <taxon>Funariaceae</taxon>
        <taxon>Physcomitrium</taxon>
    </lineage>
</organism>
<name>A0A2K1IJ59_PHYPA</name>
<dbReference type="Gramene" id="Pp3c23_12970V3.1">
    <property type="protein sequence ID" value="Pp3c23_12970V3.1"/>
    <property type="gene ID" value="Pp3c23_12970"/>
</dbReference>
<accession>A0A2K1IJ59</accession>
<protein>
    <recommendedName>
        <fullName evidence="10">BEACH domain-containing protein</fullName>
    </recommendedName>
</protein>
<dbReference type="PaxDb" id="3218-PP1S427_25V6.1"/>
<feature type="domain" description="BEACH-type PH" evidence="6">
    <location>
        <begin position="264"/>
        <end position="374"/>
    </location>
</feature>
<dbReference type="InterPro" id="IPR050865">
    <property type="entry name" value="BEACH_Domain"/>
</dbReference>
<dbReference type="EMBL" id="ABEU02000023">
    <property type="protein sequence ID" value="PNR29309.1"/>
    <property type="molecule type" value="Genomic_DNA"/>
</dbReference>
<dbReference type="InterPro" id="IPR019775">
    <property type="entry name" value="WD40_repeat_CS"/>
</dbReference>
<gene>
    <name evidence="7" type="ORF">PHYPA_028001</name>
</gene>
<dbReference type="InterPro" id="IPR001680">
    <property type="entry name" value="WD40_rpt"/>
</dbReference>
<dbReference type="SMART" id="SM01026">
    <property type="entry name" value="Beach"/>
    <property type="match status" value="1"/>
</dbReference>
<dbReference type="InterPro" id="IPR036322">
    <property type="entry name" value="WD40_repeat_dom_sf"/>
</dbReference>
<evidence type="ECO:0000259" key="5">
    <source>
        <dbReference type="PROSITE" id="PS50197"/>
    </source>
</evidence>
<feature type="region of interest" description="Disordered" evidence="4">
    <location>
        <begin position="847"/>
        <end position="867"/>
    </location>
</feature>
<dbReference type="PROSITE" id="PS50197">
    <property type="entry name" value="BEACH"/>
    <property type="match status" value="1"/>
</dbReference>
<keyword evidence="1 3" id="KW-0853">WD repeat</keyword>
<dbReference type="InterPro" id="IPR036372">
    <property type="entry name" value="BEACH_dom_sf"/>
</dbReference>
<dbReference type="SMART" id="SM00320">
    <property type="entry name" value="WD40"/>
    <property type="match status" value="7"/>
</dbReference>
<dbReference type="SUPFAM" id="SSF81837">
    <property type="entry name" value="BEACH domain"/>
    <property type="match status" value="1"/>
</dbReference>
<feature type="repeat" description="WD" evidence="3">
    <location>
        <begin position="994"/>
        <end position="1028"/>
    </location>
</feature>
<evidence type="ECO:0000313" key="8">
    <source>
        <dbReference type="EnsemblPlants" id="Pp3c23_12970V3.1"/>
    </source>
</evidence>
<dbReference type="FunFam" id="1.10.1540.10:FF:000001">
    <property type="entry name" value="neurobeachin isoform X1"/>
    <property type="match status" value="1"/>
</dbReference>
<dbReference type="InParanoid" id="A0A2K1IJ59"/>
<evidence type="ECO:0000313" key="9">
    <source>
        <dbReference type="Proteomes" id="UP000006727"/>
    </source>
</evidence>
<dbReference type="InterPro" id="IPR011993">
    <property type="entry name" value="PH-like_dom_sf"/>
</dbReference>
<feature type="compositionally biased region" description="Basic and acidic residues" evidence="4">
    <location>
        <begin position="788"/>
        <end position="809"/>
    </location>
</feature>
<evidence type="ECO:0000259" key="6">
    <source>
        <dbReference type="PROSITE" id="PS51783"/>
    </source>
</evidence>
<dbReference type="SUPFAM" id="SSF50978">
    <property type="entry name" value="WD40 repeat-like"/>
    <property type="match status" value="1"/>
</dbReference>
<dbReference type="AlphaFoldDB" id="A0A2K1IJ59"/>
<dbReference type="InterPro" id="IPR000409">
    <property type="entry name" value="BEACH_dom"/>
</dbReference>
<evidence type="ECO:0000256" key="4">
    <source>
        <dbReference type="SAM" id="MobiDB-lite"/>
    </source>
</evidence>
<dbReference type="CDD" id="cd06071">
    <property type="entry name" value="Beach"/>
    <property type="match status" value="1"/>
</dbReference>
<dbReference type="Pfam" id="PF02138">
    <property type="entry name" value="Beach"/>
    <property type="match status" value="1"/>
</dbReference>
<dbReference type="PANTHER" id="PTHR13743">
    <property type="entry name" value="BEIGE/BEACH-RELATED"/>
    <property type="match status" value="1"/>
</dbReference>
<reference evidence="7 9" key="1">
    <citation type="journal article" date="2008" name="Science">
        <title>The Physcomitrella genome reveals evolutionary insights into the conquest of land by plants.</title>
        <authorList>
            <person name="Rensing S."/>
            <person name="Lang D."/>
            <person name="Zimmer A."/>
            <person name="Terry A."/>
            <person name="Salamov A."/>
            <person name="Shapiro H."/>
            <person name="Nishiyama T."/>
            <person name="Perroud P.-F."/>
            <person name="Lindquist E."/>
            <person name="Kamisugi Y."/>
            <person name="Tanahashi T."/>
            <person name="Sakakibara K."/>
            <person name="Fujita T."/>
            <person name="Oishi K."/>
            <person name="Shin-I T."/>
            <person name="Kuroki Y."/>
            <person name="Toyoda A."/>
            <person name="Suzuki Y."/>
            <person name="Hashimoto A."/>
            <person name="Yamaguchi K."/>
            <person name="Sugano A."/>
            <person name="Kohara Y."/>
            <person name="Fujiyama A."/>
            <person name="Anterola A."/>
            <person name="Aoki S."/>
            <person name="Ashton N."/>
            <person name="Barbazuk W.B."/>
            <person name="Barker E."/>
            <person name="Bennetzen J."/>
            <person name="Bezanilla M."/>
            <person name="Blankenship R."/>
            <person name="Cho S.H."/>
            <person name="Dutcher S."/>
            <person name="Estelle M."/>
            <person name="Fawcett J.A."/>
            <person name="Gundlach H."/>
            <person name="Hanada K."/>
            <person name="Heyl A."/>
            <person name="Hicks K.A."/>
            <person name="Hugh J."/>
            <person name="Lohr M."/>
            <person name="Mayer K."/>
            <person name="Melkozernov A."/>
            <person name="Murata T."/>
            <person name="Nelson D."/>
            <person name="Pils B."/>
            <person name="Prigge M."/>
            <person name="Reiss B."/>
            <person name="Renner T."/>
            <person name="Rombauts S."/>
            <person name="Rushton P."/>
            <person name="Sanderfoot A."/>
            <person name="Schween G."/>
            <person name="Shiu S.-H."/>
            <person name="Stueber K."/>
            <person name="Theodoulou F.L."/>
            <person name="Tu H."/>
            <person name="Van de Peer Y."/>
            <person name="Verrier P.J."/>
            <person name="Waters E."/>
            <person name="Wood A."/>
            <person name="Yang L."/>
            <person name="Cove D."/>
            <person name="Cuming A."/>
            <person name="Hasebe M."/>
            <person name="Lucas S."/>
            <person name="Mishler D.B."/>
            <person name="Reski R."/>
            <person name="Grigoriev I."/>
            <person name="Quatrano R.S."/>
            <person name="Boore J.L."/>
        </authorList>
    </citation>
    <scope>NUCLEOTIDE SEQUENCE [LARGE SCALE GENOMIC DNA]</scope>
    <source>
        <strain evidence="8 9">cv. Gransden 2004</strain>
    </source>
</reference>
<reference evidence="7 9" key="2">
    <citation type="journal article" date="2018" name="Plant J.">
        <title>The Physcomitrella patens chromosome-scale assembly reveals moss genome structure and evolution.</title>
        <authorList>
            <person name="Lang D."/>
            <person name="Ullrich K.K."/>
            <person name="Murat F."/>
            <person name="Fuchs J."/>
            <person name="Jenkins J."/>
            <person name="Haas F.B."/>
            <person name="Piednoel M."/>
            <person name="Gundlach H."/>
            <person name="Van Bel M."/>
            <person name="Meyberg R."/>
            <person name="Vives C."/>
            <person name="Morata J."/>
            <person name="Symeonidi A."/>
            <person name="Hiss M."/>
            <person name="Muchero W."/>
            <person name="Kamisugi Y."/>
            <person name="Saleh O."/>
            <person name="Blanc G."/>
            <person name="Decker E.L."/>
            <person name="van Gessel N."/>
            <person name="Grimwood J."/>
            <person name="Hayes R.D."/>
            <person name="Graham S.W."/>
            <person name="Gunter L.E."/>
            <person name="McDaniel S.F."/>
            <person name="Hoernstein S.N.W."/>
            <person name="Larsson A."/>
            <person name="Li F.W."/>
            <person name="Perroud P.F."/>
            <person name="Phillips J."/>
            <person name="Ranjan P."/>
            <person name="Rokshar D.S."/>
            <person name="Rothfels C.J."/>
            <person name="Schneider L."/>
            <person name="Shu S."/>
            <person name="Stevenson D.W."/>
            <person name="Thummler F."/>
            <person name="Tillich M."/>
            <person name="Villarreal Aguilar J.C."/>
            <person name="Widiez T."/>
            <person name="Wong G.K."/>
            <person name="Wymore A."/>
            <person name="Zhang Y."/>
            <person name="Zimmer A.D."/>
            <person name="Quatrano R.S."/>
            <person name="Mayer K.F.X."/>
            <person name="Goodstein D."/>
            <person name="Casacuberta J.M."/>
            <person name="Vandepoele K."/>
            <person name="Reski R."/>
            <person name="Cuming A.C."/>
            <person name="Tuskan G.A."/>
            <person name="Maumus F."/>
            <person name="Salse J."/>
            <person name="Schmutz J."/>
            <person name="Rensing S.A."/>
        </authorList>
    </citation>
    <scope>NUCLEOTIDE SEQUENCE [LARGE SCALE GENOMIC DNA]</scope>
    <source>
        <strain evidence="8 9">cv. Gransden 2004</strain>
    </source>
</reference>
<dbReference type="STRING" id="3218.A0A2K1IJ59"/>
<dbReference type="InterPro" id="IPR057496">
    <property type="entry name" value="FAN-like_PH"/>
</dbReference>
<keyword evidence="2" id="KW-0677">Repeat</keyword>
<dbReference type="Pfam" id="PF25400">
    <property type="entry name" value="PH_FAN"/>
    <property type="match status" value="1"/>
</dbReference>
<evidence type="ECO:0000256" key="3">
    <source>
        <dbReference type="PROSITE-ProRule" id="PRU00221"/>
    </source>
</evidence>
<dbReference type="Gene3D" id="2.130.10.10">
    <property type="entry name" value="YVTN repeat-like/Quinoprotein amine dehydrogenase"/>
    <property type="match status" value="2"/>
</dbReference>
<dbReference type="Proteomes" id="UP000006727">
    <property type="component" value="Chromosome 23"/>
</dbReference>
<evidence type="ECO:0000313" key="7">
    <source>
        <dbReference type="EMBL" id="PNR29309.1"/>
    </source>
</evidence>
<feature type="repeat" description="WD" evidence="3">
    <location>
        <begin position="1046"/>
        <end position="1081"/>
    </location>
</feature>
<proteinExistence type="predicted"/>
<keyword evidence="9" id="KW-1185">Reference proteome</keyword>
<sequence length="1225" mass="135689">MFLSKLSAVLIVQPSMSFRRRPSLESSSACAFVNFGSQNGIALSQGLFVLGLNLLEGLPFLKIQLNWSSVYPRPKMWTDKTRKSVKRFAYLLLEDGDQYIQDWIASCRPGLVGPGAQKPSQQRKLKGRLRLCARAIFFEPDYIKAPILMFPFSKITKIEQLVEPSPTTSTPTSKWKSRQEGFVLNTSMVIKMKEDGIDAPYVFEKKSSIWWFSLEFAPVQQFLHQAQSLLSINALPFAERDMVLQNAAAQREAKAQFDKSRLVDLSEYVLLDLPAFQVTPLVREPGRLVLTQARIYFQPLHNLNDDNPVRSQPYSEVLAVARRRHSLRPIGLEIFFKIVTESGAAPGGGVAEGASAFFTFRDSNLRDQVVSMLLEQLGGQSGAAAAAGSLLEADSSWLNRVTAAWQARLVSNYDYLMYLNLAAGRSFCDLTQWPIMPWILCDYKSSKLDLTDPSVYRDLSKPIGALNPTRLDVFLERFSQMPQEDYSRAPFLYGTHYSTPGYVLYWLVRAAPAHMLRLQNGRFDSPDRLFVSVAESWESVLNNPADLKELIPEFYAPPSDFLVKREGLNLGIRQNGEPVGDVKLPPWANDPDDFISKNRQALESQHVSMRLHSWIDLIFGYKQRGEAALAANNLYHPLTYEGVVDLDSIDDPVERAGLEAQINEFGQAPRQLFTSPHPSRLLKRTAMVVNSDTLSNYSAKSEGFRGLSMEFVSRIMALASSSSDNVGTVTPLVSASSIKFQIPSDELTTKATLVTPPRKLRSGTPVPAGILKNKAHFMTSDSDTEDSPMGRHHDDEYAESDGRKSEDVSDWRIDSAVSSSGSDFALSEDPFDVVKNVVIQLPSKLRRNSTETRVGHERDNLEDTEPERRYPEAGVVLQNVENVDETMAWHSMFRQRLSEPQCLKLHRSPVNGCVLSEENASGSVTMYSVDKDGFIKVYSISEGFQVRATKLGTLPLSCLALAKSSDAYPTVLAGSYDDFVYVYSVDYGRALSKMRVHDETVSCVRMSSSSSERMLTASWDSTLKLWSIGEGRGSWAAGTAAPEAEFLEHDSAVWSLDVQPEGNFAISGAEDGTILAWDLRNPTSSVWRCSGGGSATGLRLTDDVNQVVAASTDGSLRVLETRRSGAVLASKEFKSSLRCCEIAGDLIIAGSADGSLFFWPHIFPSSGSTSKTTELATEFLDYSPLRDHTDSINCLSLTCHANGRAASFATASNDCSINVYSVGDR</sequence>
<feature type="domain" description="BEACH" evidence="5">
    <location>
        <begin position="390"/>
        <end position="680"/>
    </location>
</feature>
<dbReference type="PROSITE" id="PS51783">
    <property type="entry name" value="PH_BEACH"/>
    <property type="match status" value="1"/>
</dbReference>
<evidence type="ECO:0000256" key="1">
    <source>
        <dbReference type="ARBA" id="ARBA00022574"/>
    </source>
</evidence>
<dbReference type="EnsemblPlants" id="Pp3c23_12970V3.1">
    <property type="protein sequence ID" value="Pp3c23_12970V3.1"/>
    <property type="gene ID" value="Pp3c23_12970"/>
</dbReference>
<dbReference type="InterPro" id="IPR015943">
    <property type="entry name" value="WD40/YVTN_repeat-like_dom_sf"/>
</dbReference>
<dbReference type="PROSITE" id="PS50082">
    <property type="entry name" value="WD_REPEATS_2"/>
    <property type="match status" value="2"/>
</dbReference>